<dbReference type="PROSITE" id="PS51387">
    <property type="entry name" value="FAD_PCMH"/>
    <property type="match status" value="1"/>
</dbReference>
<protein>
    <recommendedName>
        <fullName evidence="3">FAD-binding PCMH-type domain-containing protein</fullName>
    </recommendedName>
</protein>
<dbReference type="GO" id="GO:0016491">
    <property type="term" value="F:oxidoreductase activity"/>
    <property type="evidence" value="ECO:0007669"/>
    <property type="project" value="UniProtKB-KW"/>
</dbReference>
<evidence type="ECO:0000313" key="5">
    <source>
        <dbReference type="Proteomes" id="UP000223968"/>
    </source>
</evidence>
<dbReference type="Pfam" id="PF01565">
    <property type="entry name" value="FAD_binding_4"/>
    <property type="match status" value="1"/>
</dbReference>
<dbReference type="InterPro" id="IPR012951">
    <property type="entry name" value="BBE"/>
</dbReference>
<dbReference type="SUPFAM" id="SSF56176">
    <property type="entry name" value="FAD-binding/transporter-associated domain-like"/>
    <property type="match status" value="1"/>
</dbReference>
<accession>A0A2B7WH28</accession>
<feature type="domain" description="FAD-binding PCMH-type" evidence="3">
    <location>
        <begin position="53"/>
        <end position="236"/>
    </location>
</feature>
<reference evidence="4 5" key="1">
    <citation type="submission" date="2017-10" db="EMBL/GenBank/DDBJ databases">
        <title>Comparative genomics in systemic dimorphic fungi from Ajellomycetaceae.</title>
        <authorList>
            <person name="Munoz J.F."/>
            <person name="Mcewen J.G."/>
            <person name="Clay O.K."/>
            <person name="Cuomo C.A."/>
        </authorList>
    </citation>
    <scope>NUCLEOTIDE SEQUENCE [LARGE SCALE GENOMIC DNA]</scope>
    <source>
        <strain evidence="4 5">UAMH5409</strain>
    </source>
</reference>
<dbReference type="Proteomes" id="UP000223968">
    <property type="component" value="Unassembled WGS sequence"/>
</dbReference>
<dbReference type="InterPro" id="IPR036318">
    <property type="entry name" value="FAD-bd_PCMH-like_sf"/>
</dbReference>
<name>A0A2B7WH28_9EURO</name>
<proteinExistence type="inferred from homology"/>
<organism evidence="4 5">
    <name type="scientific">Helicocarpus griseus UAMH5409</name>
    <dbReference type="NCBI Taxonomy" id="1447875"/>
    <lineage>
        <taxon>Eukaryota</taxon>
        <taxon>Fungi</taxon>
        <taxon>Dikarya</taxon>
        <taxon>Ascomycota</taxon>
        <taxon>Pezizomycotina</taxon>
        <taxon>Eurotiomycetes</taxon>
        <taxon>Eurotiomycetidae</taxon>
        <taxon>Onygenales</taxon>
        <taxon>Ajellomycetaceae</taxon>
        <taxon>Helicocarpus</taxon>
    </lineage>
</organism>
<dbReference type="Gene3D" id="3.30.465.10">
    <property type="match status" value="2"/>
</dbReference>
<gene>
    <name evidence="4" type="ORF">AJ79_09786</name>
</gene>
<dbReference type="AlphaFoldDB" id="A0A2B7WH28"/>
<dbReference type="EMBL" id="PDNB01000302">
    <property type="protein sequence ID" value="PGG95966.1"/>
    <property type="molecule type" value="Genomic_DNA"/>
</dbReference>
<keyword evidence="2" id="KW-0560">Oxidoreductase</keyword>
<comment type="similarity">
    <text evidence="1">Belongs to the oxygen-dependent FAD-linked oxidoreductase family.</text>
</comment>
<keyword evidence="5" id="KW-1185">Reference proteome</keyword>
<dbReference type="OrthoDB" id="9983560at2759"/>
<evidence type="ECO:0000256" key="1">
    <source>
        <dbReference type="ARBA" id="ARBA00005466"/>
    </source>
</evidence>
<comment type="caution">
    <text evidence="4">The sequence shown here is derived from an EMBL/GenBank/DDBJ whole genome shotgun (WGS) entry which is preliminary data.</text>
</comment>
<dbReference type="PANTHER" id="PTHR13878">
    <property type="entry name" value="GULONOLACTONE OXIDASE"/>
    <property type="match status" value="1"/>
</dbReference>
<dbReference type="InterPro" id="IPR016169">
    <property type="entry name" value="FAD-bd_PCMH_sub2"/>
</dbReference>
<dbReference type="GO" id="GO:0071949">
    <property type="term" value="F:FAD binding"/>
    <property type="evidence" value="ECO:0007669"/>
    <property type="project" value="InterPro"/>
</dbReference>
<evidence type="ECO:0000256" key="2">
    <source>
        <dbReference type="ARBA" id="ARBA00023002"/>
    </source>
</evidence>
<sequence length="522" mass="57118">MLTNCSYSHREPMARKLLRGQQLRAVQWKNWESRPRTNESCEIGSDPAIPCGQGNIAPYSVIADSVDHIQQAVLFAQKHNLRLVIRNTGHDFSGRSTAPLSLQIFTHNLKNITFSENFVPEGGGKDKACTAVTIGAGVQLAELYDAVGTRGQMVVGGYSHGVGAAGGYVQGGGHSILGPWKGMASDLALEFIVVMASGEILTANKHKNSDLFWALRGGGGGTFGVVVSVTLRTFEDAAITVATVNLRSETADMAYWQIVRSFIRYLPAISGNGRSGNLIGTPMMPAADGTSTTADLSMKLYFVNESSVEKTKRLLLPFTEPLKDLAGNRPQLNITTYQSVSEFYVTTLGAPDFTGSSVLFLSRLISHRFLASSRGPGKLSEAIQRLGYNATDTFSINFVAGDQVARNGAAVDSALNPAWREALVHVILSHGWLGYKSFDDQRQVQDGITHHQEPILRSLEPGRMGAYLNEANPQQQNFQHEFWGNKYPRLYAIKRHYDPFDLFITRLGVGSENWDDEGVCRL</sequence>
<dbReference type="InterPro" id="IPR016166">
    <property type="entry name" value="FAD-bd_PCMH"/>
</dbReference>
<evidence type="ECO:0000313" key="4">
    <source>
        <dbReference type="EMBL" id="PGG95966.1"/>
    </source>
</evidence>
<dbReference type="InterPro" id="IPR050432">
    <property type="entry name" value="FAD-linked_Oxidoreductases_BP"/>
</dbReference>
<dbReference type="Pfam" id="PF08031">
    <property type="entry name" value="BBE"/>
    <property type="match status" value="1"/>
</dbReference>
<dbReference type="PANTHER" id="PTHR13878:SF155">
    <property type="entry name" value="ALCOHOL OXIDASE, PUTATIVE (AFU_ORTHOLOGUE AFUA_4G00430)-RELATED"/>
    <property type="match status" value="1"/>
</dbReference>
<dbReference type="STRING" id="1447875.A0A2B7WH28"/>
<evidence type="ECO:0000259" key="3">
    <source>
        <dbReference type="PROSITE" id="PS51387"/>
    </source>
</evidence>
<dbReference type="InterPro" id="IPR006094">
    <property type="entry name" value="Oxid_FAD_bind_N"/>
</dbReference>